<feature type="region of interest" description="Disordered" evidence="1">
    <location>
        <begin position="70"/>
        <end position="104"/>
    </location>
</feature>
<gene>
    <name evidence="2" type="ORF">IPN02_18165</name>
</gene>
<accession>A0A936NFF4</accession>
<name>A0A936NFF4_9ACTN</name>
<dbReference type="AlphaFoldDB" id="A0A936NFF4"/>
<dbReference type="Proteomes" id="UP000727993">
    <property type="component" value="Unassembled WGS sequence"/>
</dbReference>
<proteinExistence type="predicted"/>
<reference evidence="2 3" key="1">
    <citation type="submission" date="2020-10" db="EMBL/GenBank/DDBJ databases">
        <title>Connecting structure to function with the recovery of over 1000 high-quality activated sludge metagenome-assembled genomes encoding full-length rRNA genes using long-read sequencing.</title>
        <authorList>
            <person name="Singleton C.M."/>
            <person name="Petriglieri F."/>
            <person name="Kristensen J.M."/>
            <person name="Kirkegaard R.H."/>
            <person name="Michaelsen T.Y."/>
            <person name="Andersen M.H."/>
            <person name="Karst S.M."/>
            <person name="Dueholm M.S."/>
            <person name="Nielsen P.H."/>
            <person name="Albertsen M."/>
        </authorList>
    </citation>
    <scope>NUCLEOTIDE SEQUENCE [LARGE SCALE GENOMIC DNA]</scope>
    <source>
        <strain evidence="2">Lyne_18-Q3-R50-59_MAXAC.006</strain>
    </source>
</reference>
<evidence type="ECO:0008006" key="4">
    <source>
        <dbReference type="Google" id="ProtNLM"/>
    </source>
</evidence>
<evidence type="ECO:0000313" key="3">
    <source>
        <dbReference type="Proteomes" id="UP000727993"/>
    </source>
</evidence>
<sequence length="104" mass="10997">MQGVIKSYDPLTGDGTVISDTTLGEYELSTDALDGSIFRMLRPGQRVIFELAAGTDVDEQPAQVATTVRLGSEIDMGTPGFPDSENLPGPAPEARSATRQGDLI</sequence>
<evidence type="ECO:0000256" key="1">
    <source>
        <dbReference type="SAM" id="MobiDB-lite"/>
    </source>
</evidence>
<comment type="caution">
    <text evidence="2">The sequence shown here is derived from an EMBL/GenBank/DDBJ whole genome shotgun (WGS) entry which is preliminary data.</text>
</comment>
<protein>
    <recommendedName>
        <fullName evidence="4">Cold-shock protein</fullName>
    </recommendedName>
</protein>
<evidence type="ECO:0000313" key="2">
    <source>
        <dbReference type="EMBL" id="MBK9298711.1"/>
    </source>
</evidence>
<organism evidence="2 3">
    <name type="scientific">Candidatus Neomicrothrix subdominans</name>
    <dbReference type="NCBI Taxonomy" id="2954438"/>
    <lineage>
        <taxon>Bacteria</taxon>
        <taxon>Bacillati</taxon>
        <taxon>Actinomycetota</taxon>
        <taxon>Acidimicrobiia</taxon>
        <taxon>Acidimicrobiales</taxon>
        <taxon>Microthrixaceae</taxon>
        <taxon>Candidatus Neomicrothrix</taxon>
    </lineage>
</organism>
<dbReference type="EMBL" id="JADJZA010000010">
    <property type="protein sequence ID" value="MBK9298711.1"/>
    <property type="molecule type" value="Genomic_DNA"/>
</dbReference>